<keyword evidence="1" id="KW-0732">Signal</keyword>
<dbReference type="Gene3D" id="1.10.780.10">
    <property type="entry name" value="Hydroxylamine Oxidoreductase, Chain A, domain 1"/>
    <property type="match status" value="1"/>
</dbReference>
<dbReference type="AlphaFoldDB" id="A0A5C5XYG4"/>
<proteinExistence type="predicted"/>
<name>A0A5C5XYG4_9PLAN</name>
<dbReference type="Gene3D" id="3.90.10.10">
    <property type="entry name" value="Cytochrome C3"/>
    <property type="match status" value="1"/>
</dbReference>
<dbReference type="InterPro" id="IPR036280">
    <property type="entry name" value="Multihaem_cyt_sf"/>
</dbReference>
<dbReference type="EMBL" id="SJPL01000001">
    <property type="protein sequence ID" value="TWT67934.1"/>
    <property type="molecule type" value="Genomic_DNA"/>
</dbReference>
<evidence type="ECO:0000313" key="4">
    <source>
        <dbReference type="Proteomes" id="UP000317238"/>
    </source>
</evidence>
<evidence type="ECO:0000313" key="3">
    <source>
        <dbReference type="EMBL" id="TWT67934.1"/>
    </source>
</evidence>
<dbReference type="RefSeq" id="WP_197203194.1">
    <property type="nucleotide sequence ID" value="NZ_SJPL01000001.1"/>
</dbReference>
<organism evidence="3 4">
    <name type="scientific">Crateriforma conspicua</name>
    <dbReference type="NCBI Taxonomy" id="2527996"/>
    <lineage>
        <taxon>Bacteria</taxon>
        <taxon>Pseudomonadati</taxon>
        <taxon>Planctomycetota</taxon>
        <taxon>Planctomycetia</taxon>
        <taxon>Planctomycetales</taxon>
        <taxon>Planctomycetaceae</taxon>
        <taxon>Crateriforma</taxon>
    </lineage>
</organism>
<dbReference type="InterPro" id="IPR051829">
    <property type="entry name" value="Multiheme_Cytochr_ET"/>
</dbReference>
<dbReference type="Proteomes" id="UP000317238">
    <property type="component" value="Unassembled WGS sequence"/>
</dbReference>
<keyword evidence="4" id="KW-1185">Reference proteome</keyword>
<evidence type="ECO:0000256" key="1">
    <source>
        <dbReference type="ARBA" id="ARBA00022729"/>
    </source>
</evidence>
<keyword evidence="2" id="KW-0812">Transmembrane</keyword>
<keyword evidence="2" id="KW-0472">Membrane</keyword>
<gene>
    <name evidence="3" type="ORF">Pan14r_01720</name>
</gene>
<protein>
    <submittedName>
        <fullName evidence="3">Doubled CXXCH motif</fullName>
    </submittedName>
</protein>
<dbReference type="PANTHER" id="PTHR35038">
    <property type="entry name" value="DISSIMILATORY SULFITE REDUCTASE SIRA"/>
    <property type="match status" value="1"/>
</dbReference>
<dbReference type="SUPFAM" id="SSF48695">
    <property type="entry name" value="Multiheme cytochromes"/>
    <property type="match status" value="2"/>
</dbReference>
<accession>A0A5C5XYG4</accession>
<feature type="transmembrane region" description="Helical" evidence="2">
    <location>
        <begin position="65"/>
        <end position="85"/>
    </location>
</feature>
<reference evidence="3 4" key="1">
    <citation type="submission" date="2019-02" db="EMBL/GenBank/DDBJ databases">
        <title>Deep-cultivation of Planctomycetes and their phenomic and genomic characterization uncovers novel biology.</title>
        <authorList>
            <person name="Wiegand S."/>
            <person name="Jogler M."/>
            <person name="Boedeker C."/>
            <person name="Pinto D."/>
            <person name="Vollmers J."/>
            <person name="Rivas-Marin E."/>
            <person name="Kohn T."/>
            <person name="Peeters S.H."/>
            <person name="Heuer A."/>
            <person name="Rast P."/>
            <person name="Oberbeckmann S."/>
            <person name="Bunk B."/>
            <person name="Jeske O."/>
            <person name="Meyerdierks A."/>
            <person name="Storesund J.E."/>
            <person name="Kallscheuer N."/>
            <person name="Luecker S."/>
            <person name="Lage O.M."/>
            <person name="Pohl T."/>
            <person name="Merkel B.J."/>
            <person name="Hornburger P."/>
            <person name="Mueller R.-W."/>
            <person name="Bruemmer F."/>
            <person name="Labrenz M."/>
            <person name="Spormann A.M."/>
            <person name="Op Den Camp H."/>
            <person name="Overmann J."/>
            <person name="Amann R."/>
            <person name="Jetten M.S.M."/>
            <person name="Mascher T."/>
            <person name="Medema M.H."/>
            <person name="Devos D.P."/>
            <person name="Kaster A.-K."/>
            <person name="Ovreas L."/>
            <person name="Rohde M."/>
            <person name="Galperin M.Y."/>
            <person name="Jogler C."/>
        </authorList>
    </citation>
    <scope>NUCLEOTIDE SEQUENCE [LARGE SCALE GENOMIC DNA]</scope>
    <source>
        <strain evidence="3 4">Pan14r</strain>
    </source>
</reference>
<evidence type="ECO:0000256" key="2">
    <source>
        <dbReference type="SAM" id="Phobius"/>
    </source>
</evidence>
<dbReference type="PANTHER" id="PTHR35038:SF10">
    <property type="entry name" value="HIGH-MOLECULAR-WEIGHT CYTOCHROME C"/>
    <property type="match status" value="1"/>
</dbReference>
<comment type="caution">
    <text evidence="3">The sequence shown here is derived from an EMBL/GenBank/DDBJ whole genome shotgun (WGS) entry which is preliminary data.</text>
</comment>
<keyword evidence="2" id="KW-1133">Transmembrane helix</keyword>
<sequence length="658" mass="70410">MRRGDLSLPKPPSMDRPSGRFQCGRLGEKDACSGGPGAQGRCPLAMISGASACRVRRTWKGRKRLIGGGVIAASLMLLISAGLLAGPETVIRPGPLSTPHAQILSGSLHGSGANSGAADCRACHAVDPSSLADWFGLASGHGSKHDNAAAAQSQRCLDCHAKTIDRTTALAAHNWTPTQQQQITARLIDRRRDGRPAVSLASFSPAAWLGGEADRTAGTVHADVQCSVCHREHHGDDRSLVAMSDQQCQSCHIEAYGDFASAHPEFRGYPYRRDTADVNESGRRRVSFDHASHQVKHFPATRPDGVAATFECQACHQPRLARPSGEPFGDFANVEYRAACAECHDASLMAVASPGIVALSLPSLPDDVVDAMAGSGQRIRWPDAATGFLDGQVSALQSLLLRGDGWTESQIASVQDLSLLDPYDDGDLRLATNLAATVARMINAIAKGGQPELLRRLVDAGCEQEFASELAKSLAPQMVQALKSHWFDASNTDAERFDSDTLLSLGGWYRDDFLLKLAYRPTGHADPVATAMLSMARSGRLDDSVVQRILADPVVKSCAQCHDGASVDPMRLTGGVRWNESMTPDDGHRFSHGPHLKIAGLSDCQHCHRVDESAVMDSAGQRVNAVGFAEMTKADCAVCHRPGAAPDGCVQCHRYHRH</sequence>